<evidence type="ECO:0000313" key="2">
    <source>
        <dbReference type="Proteomes" id="UP000004162"/>
    </source>
</evidence>
<reference evidence="1 2" key="1">
    <citation type="submission" date="2006-07" db="EMBL/GenBank/DDBJ databases">
        <title>Annotation of the draft genome assembly of Chlorobium ferroxidans DSM 13031.</title>
        <authorList>
            <consortium name="US DOE Joint Genome Institute (JGI-ORNL)"/>
            <person name="Larimer F."/>
            <person name="Land M."/>
            <person name="Hauser L."/>
        </authorList>
    </citation>
    <scope>NUCLEOTIDE SEQUENCE [LARGE SCALE GENOMIC DNA]</scope>
    <source>
        <strain evidence="1 2">DSM 13031</strain>
    </source>
</reference>
<name>Q0YTS8_9CHLB</name>
<reference evidence="1 2" key="2">
    <citation type="submission" date="2006-07" db="EMBL/GenBank/DDBJ databases">
        <title>Sequencing of the draft genome and assembly of Chlorobium ferroxidans DSM 13031.</title>
        <authorList>
            <consortium name="US DOE Joint Genome Institute (JGI-PGF)"/>
            <person name="Copeland A."/>
            <person name="Lucas S."/>
            <person name="Lapidus A."/>
            <person name="Barry K."/>
            <person name="Glavina del Rio T."/>
            <person name="Dalin E."/>
            <person name="Tice H."/>
            <person name="Bruce D."/>
            <person name="Pitluck S."/>
            <person name="Richardson P."/>
        </authorList>
    </citation>
    <scope>NUCLEOTIDE SEQUENCE [LARGE SCALE GENOMIC DNA]</scope>
    <source>
        <strain evidence="1 2">DSM 13031</strain>
    </source>
</reference>
<proteinExistence type="predicted"/>
<evidence type="ECO:0000313" key="1">
    <source>
        <dbReference type="EMBL" id="EAT59823.1"/>
    </source>
</evidence>
<dbReference type="AlphaFoldDB" id="Q0YTS8"/>
<organism evidence="1 2">
    <name type="scientific">Chlorobium ferrooxidans DSM 13031</name>
    <dbReference type="NCBI Taxonomy" id="377431"/>
    <lineage>
        <taxon>Bacteria</taxon>
        <taxon>Pseudomonadati</taxon>
        <taxon>Chlorobiota</taxon>
        <taxon>Chlorobiia</taxon>
        <taxon>Chlorobiales</taxon>
        <taxon>Chlorobiaceae</taxon>
        <taxon>Chlorobium/Pelodictyon group</taxon>
        <taxon>Chlorobium</taxon>
    </lineage>
</organism>
<protein>
    <recommendedName>
        <fullName evidence="3">NodB homology domain-containing protein</fullName>
    </recommendedName>
</protein>
<dbReference type="Proteomes" id="UP000004162">
    <property type="component" value="Unassembled WGS sequence"/>
</dbReference>
<dbReference type="Gene3D" id="3.20.20.370">
    <property type="entry name" value="Glycoside hydrolase/deacetylase"/>
    <property type="match status" value="1"/>
</dbReference>
<keyword evidence="2" id="KW-1185">Reference proteome</keyword>
<comment type="caution">
    <text evidence="1">The sequence shown here is derived from an EMBL/GenBank/DDBJ whole genome shotgun (WGS) entry which is preliminary data.</text>
</comment>
<dbReference type="EMBL" id="AASE01000002">
    <property type="protein sequence ID" value="EAT59823.1"/>
    <property type="molecule type" value="Genomic_DNA"/>
</dbReference>
<gene>
    <name evidence="1" type="ORF">CferDRAFT_1830</name>
</gene>
<accession>Q0YTS8</accession>
<sequence>MSLKSATSLALTVDVEGEWFGLPGEQGSFELQKIVDAVRNLELLLERMESGLGVRIPVTWFIRCDDSVEAVTGAVSGLLQSLEGFIVRRSALGDEFGVHPHLYRLQEGQWVSETGSDRQIEQVERAVRAWESYFGSLPAVSRMGEAVMNNSLANAINELGIACDSSALAGRKRFDSGFQFDWTGTPSMPYHPSTVDYRRPAENGEAKYRFLEVPFTMLPITAPIDLNPVNRYCNLAFRPELIESALKSMATPDRVIAVVHPHELLTSIHQHPLISHSATSLEKNILNLTAAFGELKFVLLSECITGHSEN</sequence>
<evidence type="ECO:0008006" key="3">
    <source>
        <dbReference type="Google" id="ProtNLM"/>
    </source>
</evidence>
<dbReference type="RefSeq" id="WP_006365601.1">
    <property type="nucleotide sequence ID" value="NZ_AASE01000002.1"/>
</dbReference>